<keyword evidence="2" id="KW-1185">Reference proteome</keyword>
<evidence type="ECO:0000313" key="2">
    <source>
        <dbReference type="Proteomes" id="UP001642360"/>
    </source>
</evidence>
<dbReference type="Proteomes" id="UP001642360">
    <property type="component" value="Unassembled WGS sequence"/>
</dbReference>
<evidence type="ECO:0000313" key="1">
    <source>
        <dbReference type="EMBL" id="CAK9151021.1"/>
    </source>
</evidence>
<gene>
    <name evidence="1" type="ORF">ILEXP_LOCUS19181</name>
</gene>
<reference evidence="1 2" key="1">
    <citation type="submission" date="2024-02" db="EMBL/GenBank/DDBJ databases">
        <authorList>
            <person name="Vignale AGUSTIN F."/>
            <person name="Sosa J E."/>
            <person name="Modenutti C."/>
        </authorList>
    </citation>
    <scope>NUCLEOTIDE SEQUENCE [LARGE SCALE GENOMIC DNA]</scope>
</reference>
<accession>A0ABC8S1B9</accession>
<dbReference type="AlphaFoldDB" id="A0ABC8S1B9"/>
<organism evidence="1 2">
    <name type="scientific">Ilex paraguariensis</name>
    <name type="common">yerba mate</name>
    <dbReference type="NCBI Taxonomy" id="185542"/>
    <lineage>
        <taxon>Eukaryota</taxon>
        <taxon>Viridiplantae</taxon>
        <taxon>Streptophyta</taxon>
        <taxon>Embryophyta</taxon>
        <taxon>Tracheophyta</taxon>
        <taxon>Spermatophyta</taxon>
        <taxon>Magnoliopsida</taxon>
        <taxon>eudicotyledons</taxon>
        <taxon>Gunneridae</taxon>
        <taxon>Pentapetalae</taxon>
        <taxon>asterids</taxon>
        <taxon>campanulids</taxon>
        <taxon>Aquifoliales</taxon>
        <taxon>Aquifoliaceae</taxon>
        <taxon>Ilex</taxon>
    </lineage>
</organism>
<name>A0ABC8S1B9_9AQUA</name>
<proteinExistence type="predicted"/>
<protein>
    <submittedName>
        <fullName evidence="1">Uncharacterized protein</fullName>
    </submittedName>
</protein>
<dbReference type="EMBL" id="CAUOFW020002092">
    <property type="protein sequence ID" value="CAK9151021.1"/>
    <property type="molecule type" value="Genomic_DNA"/>
</dbReference>
<comment type="caution">
    <text evidence="1">The sequence shown here is derived from an EMBL/GenBank/DDBJ whole genome shotgun (WGS) entry which is preliminary data.</text>
</comment>
<sequence>MAATTWTLANPQVRVLLVRDPIKEDPNQDKEKVLFGALLSFFCHCTLVESEFVHVSVLLALGTIPFRRFSRSAAYSGKH</sequence>